<dbReference type="PROSITE" id="PS50127">
    <property type="entry name" value="UBC_2"/>
    <property type="match status" value="1"/>
</dbReference>
<reference evidence="14" key="1">
    <citation type="submission" date="2022-11" db="EMBL/GenBank/DDBJ databases">
        <authorList>
            <person name="Kikuchi T."/>
        </authorList>
    </citation>
    <scope>NUCLEOTIDE SEQUENCE</scope>
    <source>
        <strain evidence="14">PS1010</strain>
    </source>
</reference>
<name>A0A9P1MY87_9PELO</name>
<dbReference type="InterPro" id="IPR000608">
    <property type="entry name" value="UBC"/>
</dbReference>
<dbReference type="CDD" id="cd23799">
    <property type="entry name" value="UBCc_UBE2J"/>
    <property type="match status" value="1"/>
</dbReference>
<keyword evidence="9" id="KW-1133">Transmembrane helix</keyword>
<dbReference type="InterPro" id="IPR050113">
    <property type="entry name" value="Ub_conjugating_enzyme"/>
</dbReference>
<evidence type="ECO:0000313" key="15">
    <source>
        <dbReference type="Proteomes" id="UP001152747"/>
    </source>
</evidence>
<evidence type="ECO:0000256" key="8">
    <source>
        <dbReference type="ARBA" id="ARBA00022840"/>
    </source>
</evidence>
<dbReference type="GO" id="GO:0032446">
    <property type="term" value="P:protein modification by small protein conjugation"/>
    <property type="evidence" value="ECO:0007669"/>
    <property type="project" value="UniProtKB-ARBA"/>
</dbReference>
<evidence type="ECO:0000256" key="11">
    <source>
        <dbReference type="ARBA" id="ARBA00054775"/>
    </source>
</evidence>
<dbReference type="InterPro" id="IPR016135">
    <property type="entry name" value="UBQ-conjugating_enzyme/RWD"/>
</dbReference>
<organism evidence="14 15">
    <name type="scientific">Caenorhabditis angaria</name>
    <dbReference type="NCBI Taxonomy" id="860376"/>
    <lineage>
        <taxon>Eukaryota</taxon>
        <taxon>Metazoa</taxon>
        <taxon>Ecdysozoa</taxon>
        <taxon>Nematoda</taxon>
        <taxon>Chromadorea</taxon>
        <taxon>Rhabditida</taxon>
        <taxon>Rhabditina</taxon>
        <taxon>Rhabditomorpha</taxon>
        <taxon>Rhabditoidea</taxon>
        <taxon>Rhabditidae</taxon>
        <taxon>Peloderinae</taxon>
        <taxon>Caenorhabditis</taxon>
    </lineage>
</organism>
<comment type="function">
    <text evidence="11">Catalyzes the covalent attachment of ubiquitin to other proteins. Seems to function in the selective degradation of misfolded membrane proteins from the endoplasmic reticulum (ERAD). In cooperation with the GATOR2 complex, catalyzes 'Lys-6'-linked ubiquitination of NPRL2.</text>
</comment>
<evidence type="ECO:0000256" key="5">
    <source>
        <dbReference type="ARBA" id="ARBA00022741"/>
    </source>
</evidence>
<sequence>MQRIIVAPAHEASPGAVRRLQKDYAKLQQDPVDGIIALPNDANILEWHYCMRGSPDTVYEGGYYWGQIIFKPDFPWSPPSIYMTTPNGRFDVNVRLCLSISDYHPESWNPGWTVASILVGLLSFMNENSHAAGVVSTTPETKKQLAKDSKKFNLTDAKFCKFFPSLVAEWNSSKTAAPTIVTNHIKRTLPTNSSSNNPVIPEKRQRVAAATNNNMNSLGKKQEDVIVLD</sequence>
<protein>
    <recommendedName>
        <fullName evidence="12">Ubiquitin-conjugating enzyme E2 J2</fullName>
        <ecNumber evidence="2">2.3.2.23</ecNumber>
    </recommendedName>
</protein>
<proteinExistence type="predicted"/>
<evidence type="ECO:0000256" key="7">
    <source>
        <dbReference type="ARBA" id="ARBA00022824"/>
    </source>
</evidence>
<keyword evidence="15" id="KW-1185">Reference proteome</keyword>
<dbReference type="SUPFAM" id="SSF54495">
    <property type="entry name" value="UBC-like"/>
    <property type="match status" value="1"/>
</dbReference>
<dbReference type="GO" id="GO:0005524">
    <property type="term" value="F:ATP binding"/>
    <property type="evidence" value="ECO:0007669"/>
    <property type="project" value="UniProtKB-KW"/>
</dbReference>
<dbReference type="PANTHER" id="PTHR24067">
    <property type="entry name" value="UBIQUITIN-CONJUGATING ENZYME E2"/>
    <property type="match status" value="1"/>
</dbReference>
<keyword evidence="3" id="KW-0808">Transferase</keyword>
<comment type="caution">
    <text evidence="14">The sequence shown here is derived from an EMBL/GenBank/DDBJ whole genome shotgun (WGS) entry which is preliminary data.</text>
</comment>
<keyword evidence="6" id="KW-0833">Ubl conjugation pathway</keyword>
<dbReference type="EC" id="2.3.2.23" evidence="2"/>
<dbReference type="GO" id="GO:0005789">
    <property type="term" value="C:endoplasmic reticulum membrane"/>
    <property type="evidence" value="ECO:0007669"/>
    <property type="project" value="UniProtKB-SubCell"/>
</dbReference>
<evidence type="ECO:0000259" key="13">
    <source>
        <dbReference type="PROSITE" id="PS50127"/>
    </source>
</evidence>
<evidence type="ECO:0000256" key="6">
    <source>
        <dbReference type="ARBA" id="ARBA00022786"/>
    </source>
</evidence>
<dbReference type="Proteomes" id="UP001152747">
    <property type="component" value="Unassembled WGS sequence"/>
</dbReference>
<dbReference type="EMBL" id="CANHGI010000002">
    <property type="protein sequence ID" value="CAI5441160.1"/>
    <property type="molecule type" value="Genomic_DNA"/>
</dbReference>
<evidence type="ECO:0000256" key="3">
    <source>
        <dbReference type="ARBA" id="ARBA00022679"/>
    </source>
</evidence>
<keyword evidence="10" id="KW-0472">Membrane</keyword>
<keyword evidence="7" id="KW-0256">Endoplasmic reticulum</keyword>
<evidence type="ECO:0000256" key="2">
    <source>
        <dbReference type="ARBA" id="ARBA00012486"/>
    </source>
</evidence>
<comment type="subcellular location">
    <subcellularLocation>
        <location evidence="1">Endoplasmic reticulum membrane</location>
    </subcellularLocation>
</comment>
<evidence type="ECO:0000256" key="12">
    <source>
        <dbReference type="ARBA" id="ARBA00073320"/>
    </source>
</evidence>
<dbReference type="Pfam" id="PF00179">
    <property type="entry name" value="UQ_con"/>
    <property type="match status" value="1"/>
</dbReference>
<evidence type="ECO:0000313" key="14">
    <source>
        <dbReference type="EMBL" id="CAI5441160.1"/>
    </source>
</evidence>
<evidence type="ECO:0000256" key="9">
    <source>
        <dbReference type="ARBA" id="ARBA00022989"/>
    </source>
</evidence>
<evidence type="ECO:0000256" key="10">
    <source>
        <dbReference type="ARBA" id="ARBA00023136"/>
    </source>
</evidence>
<keyword evidence="8" id="KW-0067">ATP-binding</keyword>
<dbReference type="GO" id="GO:0061631">
    <property type="term" value="F:ubiquitin conjugating enzyme activity"/>
    <property type="evidence" value="ECO:0007669"/>
    <property type="project" value="UniProtKB-EC"/>
</dbReference>
<gene>
    <name evidence="14" type="ORF">CAMP_LOCUS3797</name>
</gene>
<evidence type="ECO:0000256" key="4">
    <source>
        <dbReference type="ARBA" id="ARBA00022692"/>
    </source>
</evidence>
<keyword evidence="4" id="KW-0812">Transmembrane</keyword>
<dbReference type="Gene3D" id="3.10.110.10">
    <property type="entry name" value="Ubiquitin Conjugating Enzyme"/>
    <property type="match status" value="1"/>
</dbReference>
<accession>A0A9P1MY87</accession>
<keyword evidence="5" id="KW-0547">Nucleotide-binding</keyword>
<feature type="domain" description="UBC core" evidence="13">
    <location>
        <begin position="15"/>
        <end position="165"/>
    </location>
</feature>
<dbReference type="AlphaFoldDB" id="A0A9P1MY87"/>
<dbReference type="OrthoDB" id="10265489at2759"/>
<dbReference type="FunFam" id="3.10.110.10:FF:000023">
    <property type="entry name" value="Ubiquitin-conjugating enzyme E2 J2"/>
    <property type="match status" value="1"/>
</dbReference>
<dbReference type="SMART" id="SM00212">
    <property type="entry name" value="UBCc"/>
    <property type="match status" value="1"/>
</dbReference>
<evidence type="ECO:0000256" key="1">
    <source>
        <dbReference type="ARBA" id="ARBA00004586"/>
    </source>
</evidence>